<dbReference type="SUPFAM" id="SSF48350">
    <property type="entry name" value="GTPase activation domain, GAP"/>
    <property type="match status" value="1"/>
</dbReference>
<proteinExistence type="predicted"/>
<dbReference type="Gene3D" id="1.10.555.10">
    <property type="entry name" value="Rho GTPase activation protein"/>
    <property type="match status" value="1"/>
</dbReference>
<feature type="region of interest" description="Disordered" evidence="1">
    <location>
        <begin position="373"/>
        <end position="430"/>
    </location>
</feature>
<dbReference type="PANTHER" id="PTHR15670:SF4">
    <property type="entry name" value="RHO GTPASE-ACTIVATING PROTEIN 11A"/>
    <property type="match status" value="1"/>
</dbReference>
<evidence type="ECO:0000313" key="3">
    <source>
        <dbReference type="EMBL" id="GMR59763.1"/>
    </source>
</evidence>
<organism evidence="3 4">
    <name type="scientific">Pristionchus mayeri</name>
    <dbReference type="NCBI Taxonomy" id="1317129"/>
    <lineage>
        <taxon>Eukaryota</taxon>
        <taxon>Metazoa</taxon>
        <taxon>Ecdysozoa</taxon>
        <taxon>Nematoda</taxon>
        <taxon>Chromadorea</taxon>
        <taxon>Rhabditida</taxon>
        <taxon>Rhabditina</taxon>
        <taxon>Diplogasteromorpha</taxon>
        <taxon>Diplogasteroidea</taxon>
        <taxon>Neodiplogasteridae</taxon>
        <taxon>Pristionchus</taxon>
    </lineage>
</organism>
<dbReference type="Proteomes" id="UP001328107">
    <property type="component" value="Unassembled WGS sequence"/>
</dbReference>
<dbReference type="SMART" id="SM00324">
    <property type="entry name" value="RhoGAP"/>
    <property type="match status" value="1"/>
</dbReference>
<feature type="compositionally biased region" description="Polar residues" evidence="1">
    <location>
        <begin position="414"/>
        <end position="428"/>
    </location>
</feature>
<feature type="compositionally biased region" description="Low complexity" evidence="1">
    <location>
        <begin position="954"/>
        <end position="976"/>
    </location>
</feature>
<feature type="non-terminal residue" evidence="3">
    <location>
        <position position="1"/>
    </location>
</feature>
<feature type="region of interest" description="Disordered" evidence="1">
    <location>
        <begin position="309"/>
        <end position="329"/>
    </location>
</feature>
<feature type="region of interest" description="Disordered" evidence="1">
    <location>
        <begin position="941"/>
        <end position="976"/>
    </location>
</feature>
<feature type="compositionally biased region" description="Pro residues" evidence="1">
    <location>
        <begin position="761"/>
        <end position="773"/>
    </location>
</feature>
<feature type="compositionally biased region" description="Polar residues" evidence="1">
    <location>
        <begin position="818"/>
        <end position="828"/>
    </location>
</feature>
<dbReference type="AlphaFoldDB" id="A0AAN5DA72"/>
<dbReference type="InterPro" id="IPR042869">
    <property type="entry name" value="ARHGAP11A/B"/>
</dbReference>
<dbReference type="InterPro" id="IPR008936">
    <property type="entry name" value="Rho_GTPase_activation_prot"/>
</dbReference>
<evidence type="ECO:0000259" key="2">
    <source>
        <dbReference type="PROSITE" id="PS50238"/>
    </source>
</evidence>
<feature type="compositionally biased region" description="Basic and acidic residues" evidence="1">
    <location>
        <begin position="375"/>
        <end position="384"/>
    </location>
</feature>
<dbReference type="CDD" id="cd00159">
    <property type="entry name" value="RhoGAP"/>
    <property type="match status" value="1"/>
</dbReference>
<protein>
    <recommendedName>
        <fullName evidence="2">Rho-GAP domain-containing protein</fullName>
    </recommendedName>
</protein>
<feature type="compositionally biased region" description="Basic residues" evidence="1">
    <location>
        <begin position="665"/>
        <end position="675"/>
    </location>
</feature>
<gene>
    <name evidence="3" type="ORF">PMAYCL1PPCAC_29958</name>
</gene>
<evidence type="ECO:0000256" key="1">
    <source>
        <dbReference type="SAM" id="MobiDB-lite"/>
    </source>
</evidence>
<name>A0AAN5DA72_9BILA</name>
<dbReference type="PANTHER" id="PTHR15670">
    <property type="entry name" value="RHO GTPASE ACTIVATING PROTEIN 11A"/>
    <property type="match status" value="1"/>
</dbReference>
<dbReference type="Pfam" id="PF00620">
    <property type="entry name" value="RhoGAP"/>
    <property type="match status" value="1"/>
</dbReference>
<reference evidence="4" key="1">
    <citation type="submission" date="2022-10" db="EMBL/GenBank/DDBJ databases">
        <title>Genome assembly of Pristionchus species.</title>
        <authorList>
            <person name="Yoshida K."/>
            <person name="Sommer R.J."/>
        </authorList>
    </citation>
    <scope>NUCLEOTIDE SEQUENCE [LARGE SCALE GENOMIC DNA]</scope>
    <source>
        <strain evidence="4">RS5460</strain>
    </source>
</reference>
<comment type="caution">
    <text evidence="3">The sequence shown here is derived from an EMBL/GenBank/DDBJ whole genome shotgun (WGS) entry which is preliminary data.</text>
</comment>
<feature type="region of interest" description="Disordered" evidence="1">
    <location>
        <begin position="471"/>
        <end position="539"/>
    </location>
</feature>
<dbReference type="PROSITE" id="PS50238">
    <property type="entry name" value="RHOGAP"/>
    <property type="match status" value="1"/>
</dbReference>
<dbReference type="GO" id="GO:0007165">
    <property type="term" value="P:signal transduction"/>
    <property type="evidence" value="ECO:0007669"/>
    <property type="project" value="InterPro"/>
</dbReference>
<sequence length="976" mass="105361">LILARDWMSSRFVGGLPSTGGRSNRKAVDLSQPQLLVLENLPNKNIVITQVIRNSATKDEGYTKVLLRGVPRFLIDAFDRIQKEGKAMEGLFRKEGNAARMKNSQDVYLYKESVTAPGNTWTMHDVCSLVKRFLRDLKVPLITADIKTKLFEYAKKHPDGNIDSYKLTILFEPCYSDKGIKHPMPPEHTGTLGFIMRELNKLSQDSSVHQMNAQNLATVFAPTIFRDSLSTLEPPKTPKAAHGKTSLALQKSVEENELRIAAMILLIKNSHLIGTERGEGLPSDFYLSSDEDCAADTSAAPAAAAAGSSSLSGASSIAPSSWSRSNSLRPTHSLCGAAAVAVLPSIAYSKMEKGGSVSGRKIEKRHSVKMAIARGRTEEKENKDRRRSNSTVRDIFNKIGERVRKRSGERKTASRQTSPPSNSSTTGQELKIAVTTGRPSLKSSSFLHPLPSDSPCNGERWVYVTVPEEAATTTQPLSKQRPTRPPPPAPKASTTKIDRVNSREKKRSPCEGRESRRRGSGASGGGATTQPLPRRSMNYVRDEPNSILGEEFLNPNHKFPACRVRRHTAPVKAGLALRRNQPNTVHSGLRGPMRRATMAGADDKENARSLIRVNARRRGEGMEEDEYADEEDDTLTDANRTMTSGIAVVYPSETILEMNHKEARARRANNWKRRRSGGEGGGKGSIPSTTAAMSTDGRIGEEAKEASTCCAVSSKSPGPPPLPICSPPSGSGERVGSGRRSSKRAVEGGEEREEMEDVEMMPPPPLSAPPIPCPRSSLGGGNSPHFAIPSLPMGRPTSVSSSSAFATPTTSRRPIGATPQNYKSSVEAANSPLGRRGSSASALDSPQFKAPSSFASRRQMSMGEKEFACSDSNRAAILDANDATELQLHSRVGTRPSVALLRNQNKGMVAARVNLFAAIHTDAQNASMRSSIGSRHSLTGMEESITPRGGPPVGHSIISNGGSSSSSTRSSITSHR</sequence>
<dbReference type="GO" id="GO:0005096">
    <property type="term" value="F:GTPase activator activity"/>
    <property type="evidence" value="ECO:0007669"/>
    <property type="project" value="TreeGrafter"/>
</dbReference>
<feature type="compositionally biased region" description="Pro residues" evidence="1">
    <location>
        <begin position="717"/>
        <end position="726"/>
    </location>
</feature>
<accession>A0AAN5DA72</accession>
<feature type="compositionally biased region" description="Acidic residues" evidence="1">
    <location>
        <begin position="750"/>
        <end position="759"/>
    </location>
</feature>
<feature type="domain" description="Rho-GAP" evidence="2">
    <location>
        <begin position="60"/>
        <end position="274"/>
    </location>
</feature>
<feature type="region of interest" description="Disordered" evidence="1">
    <location>
        <begin position="665"/>
        <end position="859"/>
    </location>
</feature>
<feature type="compositionally biased region" description="Low complexity" evidence="1">
    <location>
        <begin position="309"/>
        <end position="327"/>
    </location>
</feature>
<dbReference type="EMBL" id="BTRK01000006">
    <property type="protein sequence ID" value="GMR59763.1"/>
    <property type="molecule type" value="Genomic_DNA"/>
</dbReference>
<feature type="compositionally biased region" description="Basic and acidic residues" evidence="1">
    <location>
        <begin position="496"/>
        <end position="514"/>
    </location>
</feature>
<dbReference type="InterPro" id="IPR000198">
    <property type="entry name" value="RhoGAP_dom"/>
</dbReference>
<keyword evidence="4" id="KW-1185">Reference proteome</keyword>
<feature type="compositionally biased region" description="Low complexity" evidence="1">
    <location>
        <begin position="796"/>
        <end position="811"/>
    </location>
</feature>
<evidence type="ECO:0000313" key="4">
    <source>
        <dbReference type="Proteomes" id="UP001328107"/>
    </source>
</evidence>